<feature type="compositionally biased region" description="Acidic residues" evidence="1">
    <location>
        <begin position="709"/>
        <end position="729"/>
    </location>
</feature>
<dbReference type="PaxDb" id="722438-MPNE_0668"/>
<protein>
    <submittedName>
        <fullName evidence="3">EAGR box</fullName>
    </submittedName>
</protein>
<dbReference type="STRING" id="722438.F539_03205"/>
<dbReference type="Proteomes" id="UP000007756">
    <property type="component" value="Chromosome"/>
</dbReference>
<feature type="region of interest" description="Disordered" evidence="1">
    <location>
        <begin position="759"/>
        <end position="783"/>
    </location>
</feature>
<evidence type="ECO:0000256" key="1">
    <source>
        <dbReference type="SAM" id="MobiDB-lite"/>
    </source>
</evidence>
<dbReference type="EMBL" id="CP002077">
    <property type="protein sequence ID" value="ADK86878.1"/>
    <property type="molecule type" value="Genomic_DNA"/>
</dbReference>
<feature type="domain" description="Enriched in aromatic and glycine residues box" evidence="2">
    <location>
        <begin position="904"/>
        <end position="936"/>
    </location>
</feature>
<feature type="region of interest" description="Disordered" evidence="1">
    <location>
        <begin position="808"/>
        <end position="847"/>
    </location>
</feature>
<dbReference type="AlphaFoldDB" id="A0A0H3DKG6"/>
<proteinExistence type="predicted"/>
<feature type="domain" description="Enriched in aromatic and glycine residues box" evidence="2">
    <location>
        <begin position="232"/>
        <end position="264"/>
    </location>
</feature>
<name>A0A0H3DKG6_MYCPB</name>
<dbReference type="eggNOG" id="COG3115">
    <property type="taxonomic scope" value="Bacteria"/>
</dbReference>
<organism evidence="3 4">
    <name type="scientific">Mycoplasmoides pneumoniae (strain ATCC 15531 / DSM 23978 / CIP 103766 / NBRC 14401 / NCTC 10119 / FH)</name>
    <name type="common">Mycoplasma pneumoniae</name>
    <dbReference type="NCBI Taxonomy" id="722438"/>
    <lineage>
        <taxon>Bacteria</taxon>
        <taxon>Bacillati</taxon>
        <taxon>Mycoplasmatota</taxon>
        <taxon>Mycoplasmoidales</taxon>
        <taxon>Mycoplasmoidaceae</taxon>
        <taxon>Mycoplasmoides</taxon>
    </lineage>
</organism>
<sequence length="1038" mass="117167">MLMPKTIKKQNPSNTTLQYKKYLEQSKEKTAKAKNKDVSIDDLLKKPFLEEIKTNVLKKNKTTRASTATRGTSKVKKQIVESSIDFFDEKKRGVFIVPPAGTSVINDDRGDNKAVEETVSKTAISQNQLAHYANSELVETEQFELKPVALEQNQVLTSTRHSQERESIFEKAQLFWQIFVGDVRFGFWKNHTWIWLGFFDQHQNWYYFEVVETVELPQEHTAFIKRKQIDSCFWKPLVGNPNYGYIQNNIWVWKGFFDTKLNWIPDPVRFTLPMVEKATTTTPVVQIELPAPPTVTVVDQTSPPTAAVTVSTSQPVIEEQTTVFNQTTQLEQLSVSAPLLDQSEVETEMVEVPFVAPSTTTTQPQVVTVQAQPASSSIQFQEPIIKVEFVNESFDFKKPSQTAAAASQAPSQAINIALNEADLIDELVAVGTTATTALPQSELIQEVVVIDNGQPQQAGFHYVVDFLTSTAPLTVAEIELQEQELVNEFVTTTSRETTTFASTPVFEPVVIPTVEPEEQLLENEFVESTVVSATSNEPNVASTPVVETVELTETPVSLEPLETVQLETAPVVTETVTVTEKAVEPEVLAVVEEAPLAVEPIVETSTTLAAETVEEAQVEQESTAVAVEPAIETESKATSEAQAELDWEALIGNSEYGYFDAEQNWIWTGYFDEDNKWVSTATAQTEANAEEVVLTADAETSELNTESDPSFETEVEIQPEPEPNFDLETIPEPESIETTEPEPNFEPEVELEPEIEPNFESETEVQQELAQESSFESEPEPNFETEVEVQPESEIEFKFEAEVQSEPKVSLNSDFETKPEAQAEVTPETLEVEATSEAPELQPETEATKVVDDVEEEQLDWELLIGNSNYGHYEPSGEWVWAGYFDDNQIWTPDASVEWARESDYTDLIGDEIYGRYNRKGEWIWYGYYDETGEWVLVDEHYQNHQPRISEAPRFWEQLIGNEDYGYYEDNEWKWYDGEFDSEGNWLVFHSSNAEDAKNIDIAKDIPVFESFDVDSIDADEWLDQFSDSDAKEVFGED</sequence>
<dbReference type="InterPro" id="IPR038145">
    <property type="entry name" value="EAGR_sf"/>
</dbReference>
<reference evidence="3 4" key="1">
    <citation type="journal article" date="2010" name="Appl. Environ. Microbiol.">
        <title>Targeted chromosomal knockouts in Mycoplasma pneumoniae.</title>
        <authorList>
            <person name="Krishnakumar R."/>
            <person name="Assad-Garcia N."/>
            <person name="Benders G.A."/>
            <person name="Phan Q."/>
            <person name="Montague M.G."/>
            <person name="Glass J.I."/>
        </authorList>
    </citation>
    <scope>NUCLEOTIDE SEQUENCE [LARGE SCALE GENOMIC DNA]</scope>
    <source>
        <strain evidence="4">ATCC 15531 / DSM 22911 / NBRC 14401 / NCTC 10119 / FH</strain>
    </source>
</reference>
<feature type="domain" description="Enriched in aromatic and glycine residues box" evidence="2">
    <location>
        <begin position="175"/>
        <end position="206"/>
    </location>
</feature>
<feature type="domain" description="Enriched in aromatic and glycine residues box" evidence="2">
    <location>
        <begin position="860"/>
        <end position="891"/>
    </location>
</feature>
<dbReference type="NCBIfam" id="TIGR03834">
    <property type="entry name" value="EAGR_box"/>
    <property type="match status" value="5"/>
</dbReference>
<dbReference type="Pfam" id="PF16713">
    <property type="entry name" value="EAGR_box"/>
    <property type="match status" value="6"/>
</dbReference>
<feature type="region of interest" description="Disordered" evidence="1">
    <location>
        <begin position="699"/>
        <end position="729"/>
    </location>
</feature>
<dbReference type="PATRIC" id="fig|722438.3.peg.644"/>
<evidence type="ECO:0000259" key="2">
    <source>
        <dbReference type="Pfam" id="PF16713"/>
    </source>
</evidence>
<gene>
    <name evidence="3" type="ordered locus">MPNE_0668</name>
</gene>
<feature type="domain" description="Enriched in aromatic and glycine residues box" evidence="2">
    <location>
        <begin position="646"/>
        <end position="678"/>
    </location>
</feature>
<accession>A0A0H3DKG6</accession>
<evidence type="ECO:0000313" key="4">
    <source>
        <dbReference type="Proteomes" id="UP000007756"/>
    </source>
</evidence>
<dbReference type="Gene3D" id="3.30.70.3600">
    <property type="match status" value="5"/>
</dbReference>
<evidence type="ECO:0000313" key="3">
    <source>
        <dbReference type="EMBL" id="ADK86878.1"/>
    </source>
</evidence>
<dbReference type="InterPro" id="IPR022466">
    <property type="entry name" value="EAGR_box"/>
</dbReference>
<feature type="domain" description="Enriched in aromatic and glycine residues box" evidence="2">
    <location>
        <begin position="954"/>
        <end position="986"/>
    </location>
</feature>
<dbReference type="HOGENOM" id="CLU_293347_0_0_14"/>
<dbReference type="KEGG" id="mpj:MPNE_0668"/>